<comment type="caution">
    <text evidence="3">The sequence shown here is derived from an EMBL/GenBank/DDBJ whole genome shotgun (WGS) entry which is preliminary data.</text>
</comment>
<evidence type="ECO:0000256" key="1">
    <source>
        <dbReference type="SAM" id="Phobius"/>
    </source>
</evidence>
<dbReference type="Proteomes" id="UP000838308">
    <property type="component" value="Unassembled WGS sequence"/>
</dbReference>
<name>A0ABM9ETN7_9BACI</name>
<protein>
    <recommendedName>
        <fullName evidence="2">VanZ-like domain-containing protein</fullName>
    </recommendedName>
</protein>
<proteinExistence type="predicted"/>
<dbReference type="PANTHER" id="PTHR36834">
    <property type="entry name" value="MEMBRANE PROTEIN-RELATED"/>
    <property type="match status" value="1"/>
</dbReference>
<dbReference type="Pfam" id="PF04892">
    <property type="entry name" value="VanZ"/>
    <property type="match status" value="1"/>
</dbReference>
<keyword evidence="1" id="KW-0472">Membrane</keyword>
<evidence type="ECO:0000313" key="4">
    <source>
        <dbReference type="Proteomes" id="UP000838308"/>
    </source>
</evidence>
<keyword evidence="1" id="KW-0812">Transmembrane</keyword>
<evidence type="ECO:0000259" key="2">
    <source>
        <dbReference type="Pfam" id="PF04892"/>
    </source>
</evidence>
<reference evidence="3" key="1">
    <citation type="submission" date="2022-04" db="EMBL/GenBank/DDBJ databases">
        <authorList>
            <person name="Criscuolo A."/>
        </authorList>
    </citation>
    <scope>NUCLEOTIDE SEQUENCE</scope>
    <source>
        <strain evidence="3">CIP111895</strain>
    </source>
</reference>
<feature type="transmembrane region" description="Helical" evidence="1">
    <location>
        <begin position="110"/>
        <end position="132"/>
    </location>
</feature>
<feature type="transmembrane region" description="Helical" evidence="1">
    <location>
        <begin position="7"/>
        <end position="24"/>
    </location>
</feature>
<dbReference type="InterPro" id="IPR006976">
    <property type="entry name" value="VanZ-like"/>
</dbReference>
<feature type="domain" description="VanZ-like" evidence="2">
    <location>
        <begin position="69"/>
        <end position="186"/>
    </location>
</feature>
<evidence type="ECO:0000313" key="3">
    <source>
        <dbReference type="EMBL" id="CAH2716016.1"/>
    </source>
</evidence>
<keyword evidence="4" id="KW-1185">Reference proteome</keyword>
<dbReference type="EMBL" id="CALBWS010000022">
    <property type="protein sequence ID" value="CAH2716016.1"/>
    <property type="molecule type" value="Genomic_DNA"/>
</dbReference>
<dbReference type="RefSeq" id="WP_248736276.1">
    <property type="nucleotide sequence ID" value="NZ_CALBWS010000022.1"/>
</dbReference>
<dbReference type="PANTHER" id="PTHR36834:SF1">
    <property type="entry name" value="INTEGRAL MEMBRANE PROTEIN"/>
    <property type="match status" value="1"/>
</dbReference>
<feature type="transmembrane region" description="Helical" evidence="1">
    <location>
        <begin position="64"/>
        <end position="82"/>
    </location>
</feature>
<feature type="transmembrane region" description="Helical" evidence="1">
    <location>
        <begin position="169"/>
        <end position="186"/>
    </location>
</feature>
<dbReference type="InterPro" id="IPR053150">
    <property type="entry name" value="Teicoplanin_resist-assoc"/>
</dbReference>
<feature type="transmembrane region" description="Helical" evidence="1">
    <location>
        <begin position="139"/>
        <end position="157"/>
    </location>
</feature>
<gene>
    <name evidence="3" type="ORF">BACCIP111895_03200</name>
</gene>
<keyword evidence="1" id="KW-1133">Transmembrane helix</keyword>
<sequence>MKKSIMISLFISLGTYLALSPIFWRLTSYLHPIVLAVLLFCIFFLVYFFVLLIRKESIHISSRLFLSLFILYSIGLLILLFLRPNDQSYNSMNLIPFSTISFYLSGKVNWLISFYNLAANVGLFIPYGIYLLLKNYSPLKLIFIPMVLIAFIEIMQLITHRGSLDIDDLILNLAGVFIGYLFFPLFKKAVTIHAK</sequence>
<accession>A0ABM9ETN7</accession>
<feature type="transmembrane region" description="Helical" evidence="1">
    <location>
        <begin position="30"/>
        <end position="52"/>
    </location>
</feature>
<organism evidence="3 4">
    <name type="scientific">Neobacillus rhizosphaerae</name>
    <dbReference type="NCBI Taxonomy" id="2880965"/>
    <lineage>
        <taxon>Bacteria</taxon>
        <taxon>Bacillati</taxon>
        <taxon>Bacillota</taxon>
        <taxon>Bacilli</taxon>
        <taxon>Bacillales</taxon>
        <taxon>Bacillaceae</taxon>
        <taxon>Neobacillus</taxon>
    </lineage>
</organism>